<dbReference type="Gene3D" id="1.10.10.10">
    <property type="entry name" value="Winged helix-like DNA-binding domain superfamily/Winged helix DNA-binding domain"/>
    <property type="match status" value="1"/>
</dbReference>
<evidence type="ECO:0000259" key="4">
    <source>
        <dbReference type="PROSITE" id="PS51077"/>
    </source>
</evidence>
<accession>A0A1V2A4S3</accession>
<evidence type="ECO:0008006" key="8">
    <source>
        <dbReference type="Google" id="ProtNLM"/>
    </source>
</evidence>
<evidence type="ECO:0000313" key="6">
    <source>
        <dbReference type="EMBL" id="OMP66008.1"/>
    </source>
</evidence>
<dbReference type="Gene3D" id="3.30.450.40">
    <property type="match status" value="1"/>
</dbReference>
<keyword evidence="2" id="KW-0238">DNA-binding</keyword>
<proteinExistence type="predicted"/>
<dbReference type="Pfam" id="PF09339">
    <property type="entry name" value="HTH_IclR"/>
    <property type="match status" value="1"/>
</dbReference>
<dbReference type="InterPro" id="IPR005471">
    <property type="entry name" value="Tscrpt_reg_IclR_N"/>
</dbReference>
<keyword evidence="1" id="KW-0805">Transcription regulation</keyword>
<dbReference type="PANTHER" id="PTHR30136:SF8">
    <property type="entry name" value="TRANSCRIPTIONAL REGULATORY PROTEIN"/>
    <property type="match status" value="1"/>
</dbReference>
<dbReference type="EMBL" id="MSFI01000026">
    <property type="protein sequence ID" value="OMP66008.1"/>
    <property type="molecule type" value="Genomic_DNA"/>
</dbReference>
<dbReference type="GO" id="GO:0003700">
    <property type="term" value="F:DNA-binding transcription factor activity"/>
    <property type="evidence" value="ECO:0007669"/>
    <property type="project" value="TreeGrafter"/>
</dbReference>
<dbReference type="PROSITE" id="PS51078">
    <property type="entry name" value="ICLR_ED"/>
    <property type="match status" value="1"/>
</dbReference>
<dbReference type="GO" id="GO:0003677">
    <property type="term" value="F:DNA binding"/>
    <property type="evidence" value="ECO:0007669"/>
    <property type="project" value="UniProtKB-KW"/>
</dbReference>
<dbReference type="InterPro" id="IPR029016">
    <property type="entry name" value="GAF-like_dom_sf"/>
</dbReference>
<dbReference type="GO" id="GO:0045892">
    <property type="term" value="P:negative regulation of DNA-templated transcription"/>
    <property type="evidence" value="ECO:0007669"/>
    <property type="project" value="TreeGrafter"/>
</dbReference>
<sequence>MTEEKKTVQIQSLLVGFSIIDLVARNGSPMKFNDIHHYTKITKSNLYKYLNTLTSLGVLHRDQESGLYSSGSTLIEYGMAAVNQEDVALKVTPYLEEINLLSKETTLLAVWSHDGPMIIKMIHSRAGLNLGGQVGTLLPIHSAGGKLFAAYKTGALFNDWKEKQTAGLSKEMKNQLDEDMNRIPLEGIAFARDALAPSVASAAIPVFNYEQTIIGAVIIVGFSDNIPLQTDEPLGRSLLEKSIEISRQFGYNPK</sequence>
<gene>
    <name evidence="6" type="ORF">BTO28_14555</name>
</gene>
<dbReference type="InterPro" id="IPR036388">
    <property type="entry name" value="WH-like_DNA-bd_sf"/>
</dbReference>
<organism evidence="6 7">
    <name type="scientific">Domibacillus epiphyticus</name>
    <dbReference type="NCBI Taxonomy" id="1714355"/>
    <lineage>
        <taxon>Bacteria</taxon>
        <taxon>Bacillati</taxon>
        <taxon>Bacillota</taxon>
        <taxon>Bacilli</taxon>
        <taxon>Bacillales</taxon>
        <taxon>Bacillaceae</taxon>
        <taxon>Domibacillus</taxon>
    </lineage>
</organism>
<evidence type="ECO:0000256" key="2">
    <source>
        <dbReference type="ARBA" id="ARBA00023125"/>
    </source>
</evidence>
<evidence type="ECO:0000256" key="1">
    <source>
        <dbReference type="ARBA" id="ARBA00023015"/>
    </source>
</evidence>
<dbReference type="SMART" id="SM00346">
    <property type="entry name" value="HTH_ICLR"/>
    <property type="match status" value="1"/>
</dbReference>
<dbReference type="PANTHER" id="PTHR30136">
    <property type="entry name" value="HELIX-TURN-HELIX TRANSCRIPTIONAL REGULATOR, ICLR FAMILY"/>
    <property type="match status" value="1"/>
</dbReference>
<protein>
    <recommendedName>
        <fullName evidence="8">IclR family transcriptional regulator</fullName>
    </recommendedName>
</protein>
<dbReference type="Proteomes" id="UP000188613">
    <property type="component" value="Unassembled WGS sequence"/>
</dbReference>
<dbReference type="InterPro" id="IPR014757">
    <property type="entry name" value="Tscrpt_reg_IclR_C"/>
</dbReference>
<dbReference type="STRING" id="1714355.BTO28_14555"/>
<keyword evidence="3" id="KW-0804">Transcription</keyword>
<evidence type="ECO:0000256" key="3">
    <source>
        <dbReference type="ARBA" id="ARBA00023163"/>
    </source>
</evidence>
<evidence type="ECO:0000259" key="5">
    <source>
        <dbReference type="PROSITE" id="PS51078"/>
    </source>
</evidence>
<dbReference type="SUPFAM" id="SSF55781">
    <property type="entry name" value="GAF domain-like"/>
    <property type="match status" value="1"/>
</dbReference>
<dbReference type="InterPro" id="IPR036390">
    <property type="entry name" value="WH_DNA-bd_sf"/>
</dbReference>
<dbReference type="PROSITE" id="PS51077">
    <property type="entry name" value="HTH_ICLR"/>
    <property type="match status" value="1"/>
</dbReference>
<dbReference type="Pfam" id="PF01614">
    <property type="entry name" value="IclR_C"/>
    <property type="match status" value="1"/>
</dbReference>
<dbReference type="InterPro" id="IPR050707">
    <property type="entry name" value="HTH_MetabolicPath_Reg"/>
</dbReference>
<dbReference type="OrthoDB" id="2288166at2"/>
<dbReference type="SUPFAM" id="SSF46785">
    <property type="entry name" value="Winged helix' DNA-binding domain"/>
    <property type="match status" value="1"/>
</dbReference>
<feature type="domain" description="HTH iclR-type" evidence="4">
    <location>
        <begin position="10"/>
        <end position="72"/>
    </location>
</feature>
<evidence type="ECO:0000313" key="7">
    <source>
        <dbReference type="Proteomes" id="UP000188613"/>
    </source>
</evidence>
<comment type="caution">
    <text evidence="6">The sequence shown here is derived from an EMBL/GenBank/DDBJ whole genome shotgun (WGS) entry which is preliminary data.</text>
</comment>
<dbReference type="RefSeq" id="WP_076767548.1">
    <property type="nucleotide sequence ID" value="NZ_MSFI01000026.1"/>
</dbReference>
<name>A0A1V2A4S3_9BACI</name>
<keyword evidence="7" id="KW-1185">Reference proteome</keyword>
<reference evidence="6 7" key="1">
    <citation type="submission" date="2016-12" db="EMBL/GenBank/DDBJ databases">
        <title>Domibacillus sp. SAB 38T whole genome sequencing.</title>
        <authorList>
            <person name="Verma A."/>
            <person name="Ojha A.K."/>
            <person name="Krishnamurthi S."/>
        </authorList>
    </citation>
    <scope>NUCLEOTIDE SEQUENCE [LARGE SCALE GENOMIC DNA]</scope>
    <source>
        <strain evidence="6 7">SAB 38</strain>
    </source>
</reference>
<feature type="domain" description="IclR-ED" evidence="5">
    <location>
        <begin position="73"/>
        <end position="251"/>
    </location>
</feature>
<dbReference type="AlphaFoldDB" id="A0A1V2A4S3"/>